<evidence type="ECO:0000313" key="2">
    <source>
        <dbReference type="Proteomes" id="UP000015453"/>
    </source>
</evidence>
<protein>
    <submittedName>
        <fullName evidence="1">Uncharacterized protein</fullName>
    </submittedName>
</protein>
<gene>
    <name evidence="1" type="ORF">M569_05680</name>
</gene>
<sequence>MAEAVKYHAALPMCFPRSFPATAPFLSSPAPVVEPPLDLSSTCMSLSVISSPEALDSAV</sequence>
<proteinExistence type="predicted"/>
<organism evidence="1 2">
    <name type="scientific">Genlisea aurea</name>
    <dbReference type="NCBI Taxonomy" id="192259"/>
    <lineage>
        <taxon>Eukaryota</taxon>
        <taxon>Viridiplantae</taxon>
        <taxon>Streptophyta</taxon>
        <taxon>Embryophyta</taxon>
        <taxon>Tracheophyta</taxon>
        <taxon>Spermatophyta</taxon>
        <taxon>Magnoliopsida</taxon>
        <taxon>eudicotyledons</taxon>
        <taxon>Gunneridae</taxon>
        <taxon>Pentapetalae</taxon>
        <taxon>asterids</taxon>
        <taxon>lamiids</taxon>
        <taxon>Lamiales</taxon>
        <taxon>Lentibulariaceae</taxon>
        <taxon>Genlisea</taxon>
    </lineage>
</organism>
<keyword evidence="2" id="KW-1185">Reference proteome</keyword>
<reference evidence="1 2" key="1">
    <citation type="journal article" date="2013" name="BMC Genomics">
        <title>The miniature genome of a carnivorous plant Genlisea aurea contains a low number of genes and short non-coding sequences.</title>
        <authorList>
            <person name="Leushkin E.V."/>
            <person name="Sutormin R.A."/>
            <person name="Nabieva E.R."/>
            <person name="Penin A.A."/>
            <person name="Kondrashov A.S."/>
            <person name="Logacheva M.D."/>
        </authorList>
    </citation>
    <scope>NUCLEOTIDE SEQUENCE [LARGE SCALE GENOMIC DNA]</scope>
</reference>
<comment type="caution">
    <text evidence="1">The sequence shown here is derived from an EMBL/GenBank/DDBJ whole genome shotgun (WGS) entry which is preliminary data.</text>
</comment>
<dbReference type="AlphaFoldDB" id="S8CVV1"/>
<dbReference type="Proteomes" id="UP000015453">
    <property type="component" value="Unassembled WGS sequence"/>
</dbReference>
<evidence type="ECO:0000313" key="1">
    <source>
        <dbReference type="EMBL" id="EPS69091.1"/>
    </source>
</evidence>
<name>S8CVV1_9LAMI</name>
<accession>S8CVV1</accession>
<dbReference type="EMBL" id="AUSU01002297">
    <property type="protein sequence ID" value="EPS69091.1"/>
    <property type="molecule type" value="Genomic_DNA"/>
</dbReference>